<evidence type="ECO:0000313" key="3">
    <source>
        <dbReference type="EMBL" id="GAH69047.1"/>
    </source>
</evidence>
<evidence type="ECO:0000259" key="2">
    <source>
        <dbReference type="Pfam" id="PF04754"/>
    </source>
</evidence>
<sequence length="236" mass="27417">VVPMVVYHGKSKWQKKGMKDYFNIHDNWFFRFIPDFDYLLTDLSSYTDSQIKDGTFQRAAIEIGLLMQKNIFDEKKLFLHLKDFIGIGRLYFREEEGLKFLESVLRYLFSSTEIAVEDALKSIEMINGRAKETLMTTAEKLMEQGREQGREQGLEQGREQGLEQGREQGLEQGLERGTLLKEKEILIKQISKKFGISEKERSFIMAVADREKLDLALDEILFAESKDVLLDILKEG</sequence>
<name>X1HHX2_9ZZZZ</name>
<dbReference type="InterPro" id="IPR006842">
    <property type="entry name" value="Transposase_31"/>
</dbReference>
<dbReference type="AlphaFoldDB" id="X1HHX2"/>
<dbReference type="PANTHER" id="PTHR34611">
    <property type="match status" value="1"/>
</dbReference>
<protein>
    <recommendedName>
        <fullName evidence="2">Transposase (putative) YhgA-like domain-containing protein</fullName>
    </recommendedName>
</protein>
<dbReference type="GO" id="GO:1990238">
    <property type="term" value="F:double-stranded DNA endonuclease activity"/>
    <property type="evidence" value="ECO:0007669"/>
    <property type="project" value="TreeGrafter"/>
</dbReference>
<gene>
    <name evidence="3" type="ORF">S03H2_45196</name>
</gene>
<dbReference type="GO" id="GO:0006310">
    <property type="term" value="P:DNA recombination"/>
    <property type="evidence" value="ECO:0007669"/>
    <property type="project" value="TreeGrafter"/>
</dbReference>
<feature type="domain" description="Transposase (putative) YhgA-like" evidence="2">
    <location>
        <begin position="1"/>
        <end position="81"/>
    </location>
</feature>
<feature type="region of interest" description="Disordered" evidence="1">
    <location>
        <begin position="143"/>
        <end position="168"/>
    </location>
</feature>
<organism evidence="3">
    <name type="scientific">marine sediment metagenome</name>
    <dbReference type="NCBI Taxonomy" id="412755"/>
    <lineage>
        <taxon>unclassified sequences</taxon>
        <taxon>metagenomes</taxon>
        <taxon>ecological metagenomes</taxon>
    </lineage>
</organism>
<dbReference type="InterPro" id="IPR051699">
    <property type="entry name" value="Rpn/YhgA-like_nuclease"/>
</dbReference>
<dbReference type="Pfam" id="PF04754">
    <property type="entry name" value="Transposase_31"/>
    <property type="match status" value="1"/>
</dbReference>
<reference evidence="3" key="1">
    <citation type="journal article" date="2014" name="Front. Microbiol.">
        <title>High frequency of phylogenetically diverse reductive dehalogenase-homologous genes in deep subseafloor sedimentary metagenomes.</title>
        <authorList>
            <person name="Kawai M."/>
            <person name="Futagami T."/>
            <person name="Toyoda A."/>
            <person name="Takaki Y."/>
            <person name="Nishi S."/>
            <person name="Hori S."/>
            <person name="Arai W."/>
            <person name="Tsubouchi T."/>
            <person name="Morono Y."/>
            <person name="Uchiyama I."/>
            <person name="Ito T."/>
            <person name="Fujiyama A."/>
            <person name="Inagaki F."/>
            <person name="Takami H."/>
        </authorList>
    </citation>
    <scope>NUCLEOTIDE SEQUENCE</scope>
    <source>
        <strain evidence="3">Expedition CK06-06</strain>
    </source>
</reference>
<proteinExistence type="predicted"/>
<evidence type="ECO:0000256" key="1">
    <source>
        <dbReference type="SAM" id="MobiDB-lite"/>
    </source>
</evidence>
<accession>X1HHX2</accession>
<comment type="caution">
    <text evidence="3">The sequence shown here is derived from an EMBL/GenBank/DDBJ whole genome shotgun (WGS) entry which is preliminary data.</text>
</comment>
<dbReference type="PANTHER" id="PTHR34611:SF2">
    <property type="entry name" value="INACTIVE RECOMBINATION-PROMOTING NUCLEASE-LIKE PROTEIN RPNE-RELATED"/>
    <property type="match status" value="1"/>
</dbReference>
<feature type="non-terminal residue" evidence="3">
    <location>
        <position position="1"/>
    </location>
</feature>
<dbReference type="EMBL" id="BARU01028299">
    <property type="protein sequence ID" value="GAH69047.1"/>
    <property type="molecule type" value="Genomic_DNA"/>
</dbReference>